<dbReference type="NCBIfam" id="NF041216">
    <property type="entry name" value="CU044_2847_fam"/>
    <property type="match status" value="1"/>
</dbReference>
<name>A0ABX0ZYJ4_9ACTN</name>
<keyword evidence="4" id="KW-1185">Reference proteome</keyword>
<feature type="domain" description="Trypsin-co-occurring" evidence="2">
    <location>
        <begin position="23"/>
        <end position="103"/>
    </location>
</feature>
<dbReference type="Proteomes" id="UP000734511">
    <property type="component" value="Unassembled WGS sequence"/>
</dbReference>
<organism evidence="3 4">
    <name type="scientific">Actinacidiphila epipremni</name>
    <dbReference type="NCBI Taxonomy" id="2053013"/>
    <lineage>
        <taxon>Bacteria</taxon>
        <taxon>Bacillati</taxon>
        <taxon>Actinomycetota</taxon>
        <taxon>Actinomycetes</taxon>
        <taxon>Kitasatosporales</taxon>
        <taxon>Streptomycetaceae</taxon>
        <taxon>Actinacidiphila</taxon>
    </lineage>
</organism>
<protein>
    <recommendedName>
        <fullName evidence="2">Trypsin-co-occurring domain-containing protein</fullName>
    </recommendedName>
</protein>
<evidence type="ECO:0000259" key="2">
    <source>
        <dbReference type="Pfam" id="PF19493"/>
    </source>
</evidence>
<comment type="caution">
    <text evidence="3">The sequence shown here is derived from an EMBL/GenBank/DDBJ whole genome shotgun (WGS) entry which is preliminary data.</text>
</comment>
<gene>
    <name evidence="3" type="ORF">HCN08_31145</name>
</gene>
<dbReference type="Pfam" id="PF19493">
    <property type="entry name" value="Trypco1"/>
    <property type="match status" value="1"/>
</dbReference>
<evidence type="ECO:0000256" key="1">
    <source>
        <dbReference type="SAM" id="MobiDB-lite"/>
    </source>
</evidence>
<proteinExistence type="predicted"/>
<feature type="compositionally biased region" description="Gly residues" evidence="1">
    <location>
        <begin position="1"/>
        <end position="10"/>
    </location>
</feature>
<evidence type="ECO:0000313" key="4">
    <source>
        <dbReference type="Proteomes" id="UP000734511"/>
    </source>
</evidence>
<dbReference type="InterPro" id="IPR045794">
    <property type="entry name" value="Trypco1"/>
</dbReference>
<accession>A0ABX0ZYJ4</accession>
<feature type="compositionally biased region" description="Low complexity" evidence="1">
    <location>
        <begin position="11"/>
        <end position="22"/>
    </location>
</feature>
<reference evidence="3 4" key="1">
    <citation type="submission" date="2020-03" db="EMBL/GenBank/DDBJ databases">
        <title>WGS of actinomycetes isolated from Thailand.</title>
        <authorList>
            <person name="Thawai C."/>
        </authorList>
    </citation>
    <scope>NUCLEOTIDE SEQUENCE [LARGE SCALE GENOMIC DNA]</scope>
    <source>
        <strain evidence="3 4">PRB2-1</strain>
    </source>
</reference>
<feature type="region of interest" description="Disordered" evidence="1">
    <location>
        <begin position="1"/>
        <end position="28"/>
    </location>
</feature>
<sequence length="109" mass="11235">MQVDGPGAGAAGVHDAAGVYDGEATRARPAERVMETARDVYGDGLALARRLAEQAAGSFAHIPQALRPAEVEVQLAIKLDASLGAVLVQTGAEAQLQVTFRWTPGGEAP</sequence>
<dbReference type="EMBL" id="JAATEJ010000035">
    <property type="protein sequence ID" value="NJP47827.1"/>
    <property type="molecule type" value="Genomic_DNA"/>
</dbReference>
<evidence type="ECO:0000313" key="3">
    <source>
        <dbReference type="EMBL" id="NJP47827.1"/>
    </source>
</evidence>